<protein>
    <recommendedName>
        <fullName evidence="5">Photosystem II 12 kDa extrinsic protein</fullName>
    </recommendedName>
</protein>
<dbReference type="Pfam" id="PF06514">
    <property type="entry name" value="PsbU"/>
    <property type="match status" value="1"/>
</dbReference>
<evidence type="ECO:0000256" key="4">
    <source>
        <dbReference type="ARBA" id="ARBA00023136"/>
    </source>
</evidence>
<dbReference type="Gene3D" id="1.10.150.320">
    <property type="entry name" value="Photosystem II 12 kDa extrinsic protein"/>
    <property type="match status" value="1"/>
</dbReference>
<organism evidence="7 8">
    <name type="scientific">Durusdinium trenchii</name>
    <dbReference type="NCBI Taxonomy" id="1381693"/>
    <lineage>
        <taxon>Eukaryota</taxon>
        <taxon>Sar</taxon>
        <taxon>Alveolata</taxon>
        <taxon>Dinophyceae</taxon>
        <taxon>Suessiales</taxon>
        <taxon>Symbiodiniaceae</taxon>
        <taxon>Durusdinium</taxon>
    </lineage>
</organism>
<keyword evidence="8" id="KW-1185">Reference proteome</keyword>
<evidence type="ECO:0000256" key="5">
    <source>
        <dbReference type="ARBA" id="ARBA00043089"/>
    </source>
</evidence>
<gene>
    <name evidence="7" type="ORF">CCMP2556_LOCUS23705</name>
</gene>
<name>A0ABP0M2K7_9DINO</name>
<keyword evidence="6" id="KW-0732">Signal</keyword>
<feature type="signal peptide" evidence="6">
    <location>
        <begin position="1"/>
        <end position="18"/>
    </location>
</feature>
<dbReference type="SUPFAM" id="SSF81585">
    <property type="entry name" value="PsbU/PolX domain-like"/>
    <property type="match status" value="1"/>
</dbReference>
<evidence type="ECO:0000313" key="8">
    <source>
        <dbReference type="Proteomes" id="UP001642484"/>
    </source>
</evidence>
<dbReference type="EMBL" id="CAXAMN010015224">
    <property type="protein sequence ID" value="CAK9045303.1"/>
    <property type="molecule type" value="Genomic_DNA"/>
</dbReference>
<dbReference type="InterPro" id="IPR010527">
    <property type="entry name" value="PSII_PsbU"/>
</dbReference>
<evidence type="ECO:0000313" key="7">
    <source>
        <dbReference type="EMBL" id="CAK9045303.1"/>
    </source>
</evidence>
<proteinExistence type="inferred from homology"/>
<sequence>MRLHALGVFACLWVYTDAYVPPSWSRAGLDAVQDSRAAQEAPDSASPGSLVQAALGASFGAGCLMGYLSRRRLLATSGLLASLPSQAARAIGRSEERTELRPVDINNASVIEYQQFKGLYPSGAAIISGNGPYSKVEDVYNLRGIKDNDIMKAIIKKYEPYLECNAYTPKKATRMLYKETN</sequence>
<keyword evidence="3" id="KW-0793">Thylakoid</keyword>
<evidence type="ECO:0000256" key="2">
    <source>
        <dbReference type="ARBA" id="ARBA00010827"/>
    </source>
</evidence>
<dbReference type="Proteomes" id="UP001642484">
    <property type="component" value="Unassembled WGS sequence"/>
</dbReference>
<keyword evidence="4" id="KW-0472">Membrane</keyword>
<accession>A0ABP0M2K7</accession>
<reference evidence="7 8" key="1">
    <citation type="submission" date="2024-02" db="EMBL/GenBank/DDBJ databases">
        <authorList>
            <person name="Chen Y."/>
            <person name="Shah S."/>
            <person name="Dougan E. K."/>
            <person name="Thang M."/>
            <person name="Chan C."/>
        </authorList>
    </citation>
    <scope>NUCLEOTIDE SEQUENCE [LARGE SCALE GENOMIC DNA]</scope>
</reference>
<comment type="subcellular location">
    <subcellularLocation>
        <location evidence="1">Membrane</location>
        <topology evidence="1">Peripheral membrane protein</topology>
    </subcellularLocation>
</comment>
<comment type="caution">
    <text evidence="7">The sequence shown here is derived from an EMBL/GenBank/DDBJ whole genome shotgun (WGS) entry which is preliminary data.</text>
</comment>
<evidence type="ECO:0000256" key="6">
    <source>
        <dbReference type="SAM" id="SignalP"/>
    </source>
</evidence>
<evidence type="ECO:0000256" key="1">
    <source>
        <dbReference type="ARBA" id="ARBA00004170"/>
    </source>
</evidence>
<evidence type="ECO:0000256" key="3">
    <source>
        <dbReference type="ARBA" id="ARBA00023078"/>
    </source>
</evidence>
<feature type="chain" id="PRO_5046295460" description="Photosystem II 12 kDa extrinsic protein" evidence="6">
    <location>
        <begin position="19"/>
        <end position="181"/>
    </location>
</feature>
<comment type="similarity">
    <text evidence="2">Belongs to the PsbU family.</text>
</comment>